<dbReference type="Gene3D" id="3.40.50.720">
    <property type="entry name" value="NAD(P)-binding Rossmann-like Domain"/>
    <property type="match status" value="1"/>
</dbReference>
<dbReference type="PRINTS" id="PR00081">
    <property type="entry name" value="GDHRDH"/>
</dbReference>
<comment type="caution">
    <text evidence="4">The sequence shown here is derived from an EMBL/GenBank/DDBJ whole genome shotgun (WGS) entry which is preliminary data.</text>
</comment>
<dbReference type="EMBL" id="JACCBH010000001">
    <property type="protein sequence ID" value="NYD54922.1"/>
    <property type="molecule type" value="Genomic_DNA"/>
</dbReference>
<sequence>MTGTHENPSAPERLFDVRGRGALVTGAASGLGQAFARVLARNGARVTLADVAAESLAAAVDELADEGCEVRGAVVDIRDRASVERALDAASSWGDGLDIVFANAGISAGRGHHFGDGVLARIDDERWAQVLETNLTGTMHTVRGAAARMNDGGRIVVTSSVAGHRADPLVGYAYSATKAAVSHLVRNAAAELAPRGIRVNAIAPGSFLTGIGRGNAGNGEMLEALTRATALDRLAEPEEIEGLALLLASPASSHITGAVFVIDGGVMIHTT</sequence>
<keyword evidence="5" id="KW-1185">Reference proteome</keyword>
<dbReference type="InterPro" id="IPR020904">
    <property type="entry name" value="Sc_DH/Rdtase_CS"/>
</dbReference>
<dbReference type="InterPro" id="IPR052178">
    <property type="entry name" value="Sec_Metab_Biosynth_SDR"/>
</dbReference>
<dbReference type="PRINTS" id="PR00080">
    <property type="entry name" value="SDRFAMILY"/>
</dbReference>
<evidence type="ECO:0000256" key="2">
    <source>
        <dbReference type="ARBA" id="ARBA00022857"/>
    </source>
</evidence>
<dbReference type="PROSITE" id="PS00061">
    <property type="entry name" value="ADH_SHORT"/>
    <property type="match status" value="1"/>
</dbReference>
<keyword evidence="2" id="KW-0521">NADP</keyword>
<evidence type="ECO:0000256" key="1">
    <source>
        <dbReference type="ARBA" id="ARBA00006484"/>
    </source>
</evidence>
<dbReference type="Pfam" id="PF13561">
    <property type="entry name" value="adh_short_C2"/>
    <property type="match status" value="1"/>
</dbReference>
<comment type="similarity">
    <text evidence="1">Belongs to the short-chain dehydrogenases/reductases (SDR) family.</text>
</comment>
<dbReference type="RefSeq" id="WP_179433633.1">
    <property type="nucleotide sequence ID" value="NZ_BAABLC010000002.1"/>
</dbReference>
<dbReference type="PANTHER" id="PTHR43618">
    <property type="entry name" value="7-ALPHA-HYDROXYSTEROID DEHYDROGENASE"/>
    <property type="match status" value="1"/>
</dbReference>
<dbReference type="InterPro" id="IPR036291">
    <property type="entry name" value="NAD(P)-bd_dom_sf"/>
</dbReference>
<dbReference type="CDD" id="cd05233">
    <property type="entry name" value="SDR_c"/>
    <property type="match status" value="1"/>
</dbReference>
<dbReference type="AlphaFoldDB" id="A0A7Y9JML5"/>
<dbReference type="GO" id="GO:0016491">
    <property type="term" value="F:oxidoreductase activity"/>
    <property type="evidence" value="ECO:0007669"/>
    <property type="project" value="UniProtKB-KW"/>
</dbReference>
<name>A0A7Y9JML5_9MICO</name>
<protein>
    <submittedName>
        <fullName evidence="4">NAD(P)-dependent dehydrogenase (Short-subunit alcohol dehydrogenase family)</fullName>
    </submittedName>
</protein>
<evidence type="ECO:0000256" key="3">
    <source>
        <dbReference type="ARBA" id="ARBA00023002"/>
    </source>
</evidence>
<gene>
    <name evidence="4" type="ORF">BKA02_001977</name>
</gene>
<keyword evidence="3" id="KW-0560">Oxidoreductase</keyword>
<dbReference type="InterPro" id="IPR002347">
    <property type="entry name" value="SDR_fam"/>
</dbReference>
<organism evidence="4 5">
    <name type="scientific">Microbacterium pseudoresistens</name>
    <dbReference type="NCBI Taxonomy" id="640634"/>
    <lineage>
        <taxon>Bacteria</taxon>
        <taxon>Bacillati</taxon>
        <taxon>Actinomycetota</taxon>
        <taxon>Actinomycetes</taxon>
        <taxon>Micrococcales</taxon>
        <taxon>Microbacteriaceae</taxon>
        <taxon>Microbacterium</taxon>
    </lineage>
</organism>
<dbReference type="SUPFAM" id="SSF51735">
    <property type="entry name" value="NAD(P)-binding Rossmann-fold domains"/>
    <property type="match status" value="1"/>
</dbReference>
<dbReference type="PANTHER" id="PTHR43618:SF8">
    <property type="entry name" value="7ALPHA-HYDROXYSTEROID DEHYDROGENASE"/>
    <property type="match status" value="1"/>
</dbReference>
<proteinExistence type="inferred from homology"/>
<reference evidence="4 5" key="1">
    <citation type="submission" date="2020-07" db="EMBL/GenBank/DDBJ databases">
        <title>Sequencing the genomes of 1000 actinobacteria strains.</title>
        <authorList>
            <person name="Klenk H.-P."/>
        </authorList>
    </citation>
    <scope>NUCLEOTIDE SEQUENCE [LARGE SCALE GENOMIC DNA]</scope>
    <source>
        <strain evidence="4 5">DSM 22185</strain>
    </source>
</reference>
<dbReference type="Proteomes" id="UP000552045">
    <property type="component" value="Unassembled WGS sequence"/>
</dbReference>
<evidence type="ECO:0000313" key="4">
    <source>
        <dbReference type="EMBL" id="NYD54922.1"/>
    </source>
</evidence>
<evidence type="ECO:0000313" key="5">
    <source>
        <dbReference type="Proteomes" id="UP000552045"/>
    </source>
</evidence>
<accession>A0A7Y9JML5</accession>
<dbReference type="FunFam" id="3.40.50.720:FF:000084">
    <property type="entry name" value="Short-chain dehydrogenase reductase"/>
    <property type="match status" value="1"/>
</dbReference>